<dbReference type="InterPro" id="IPR003960">
    <property type="entry name" value="ATPase_AAA_CS"/>
</dbReference>
<dbReference type="InterPro" id="IPR003959">
    <property type="entry name" value="ATPase_AAA_core"/>
</dbReference>
<feature type="domain" description="AAA+ ATPase" evidence="7">
    <location>
        <begin position="117"/>
        <end position="255"/>
    </location>
</feature>
<dbReference type="InterPro" id="IPR027417">
    <property type="entry name" value="P-loop_NTPase"/>
</dbReference>
<keyword evidence="2 6" id="KW-0547">Nucleotide-binding</keyword>
<dbReference type="RefSeq" id="XP_040583372.1">
    <property type="nucleotide sequence ID" value="XM_040727438.2"/>
</dbReference>
<comment type="subcellular location">
    <subcellularLocation>
        <location evidence="1">Mitochondrion outer membrane</location>
        <topology evidence="1">Single-pass membrane protein</topology>
    </subcellularLocation>
</comment>
<keyword evidence="3" id="KW-0472">Membrane</keyword>
<dbReference type="SUPFAM" id="SSF52540">
    <property type="entry name" value="P-loop containing nucleoside triphosphate hydrolases"/>
    <property type="match status" value="1"/>
</dbReference>
<sequence>MESEHVAVTITRLAILSTVSFFTLRWIINSLDPTRKQRVEAENAAKALLKTLGLDENLKLTEHEYLVAQSLVDPATMKVSWKDIAGLDSTIKELRETVIDPIRKRHLFSSASSITRAPKGVLLHGPPGCGKTMIAKATAKEATAHFINLDIAALTDKWYGESQKIAGAVFTLAKKIQPCIVFIDEIDSLLRNRSALDHEATAMIKAQFMQWWDGLITDPECCVIIMGATNRPKDVDRAILRRMPATFHVGLPSPQQRVSILRQILQSENMSDDVDCYHISKLTNGFSGSDLRELCRVAAVARVSETSEADSTLRPIQQADLLFASNKLKETKLHCGDMNPNNFPLD</sequence>
<dbReference type="PANTHER" id="PTHR45644">
    <property type="entry name" value="AAA ATPASE, PUTATIVE (AFU_ORTHOLOGUE AFUA_2G12920)-RELATED-RELATED"/>
    <property type="match status" value="1"/>
</dbReference>
<reference evidence="8" key="1">
    <citation type="submission" date="2014-05" db="EMBL/GenBank/DDBJ databases">
        <authorList>
            <person name="Chronopoulou M."/>
        </authorList>
    </citation>
    <scope>NUCLEOTIDE SEQUENCE</scope>
    <source>
        <tissue evidence="8">Whole organism</tissue>
    </source>
</reference>
<dbReference type="FunFam" id="3.40.50.300:FF:000538">
    <property type="entry name" value="ATPase family AAA domain-containing protein 1"/>
    <property type="match status" value="1"/>
</dbReference>
<dbReference type="Gene3D" id="1.10.8.60">
    <property type="match status" value="1"/>
</dbReference>
<dbReference type="PROSITE" id="PS00674">
    <property type="entry name" value="AAA"/>
    <property type="match status" value="1"/>
</dbReference>
<dbReference type="PANTHER" id="PTHR45644:SF3">
    <property type="entry name" value="FI08533P-RELATED"/>
    <property type="match status" value="1"/>
</dbReference>
<dbReference type="GO" id="GO:0140570">
    <property type="term" value="P:extraction of mislocalized protein from mitochondrial outer membrane"/>
    <property type="evidence" value="ECO:0007669"/>
    <property type="project" value="TreeGrafter"/>
</dbReference>
<evidence type="ECO:0000256" key="1">
    <source>
        <dbReference type="ARBA" id="ARBA00004572"/>
    </source>
</evidence>
<name>A0A0K2UZP2_LEPSM</name>
<dbReference type="Gene3D" id="3.40.50.300">
    <property type="entry name" value="P-loop containing nucleotide triphosphate hydrolases"/>
    <property type="match status" value="1"/>
</dbReference>
<dbReference type="GO" id="GO:0005524">
    <property type="term" value="F:ATP binding"/>
    <property type="evidence" value="ECO:0007669"/>
    <property type="project" value="UniProtKB-KW"/>
</dbReference>
<evidence type="ECO:0000256" key="2">
    <source>
        <dbReference type="ARBA" id="ARBA00022741"/>
    </source>
</evidence>
<accession>A0A0K2UZP2</accession>
<dbReference type="Pfam" id="PF17862">
    <property type="entry name" value="AAA_lid_3"/>
    <property type="match status" value="1"/>
</dbReference>
<comment type="similarity">
    <text evidence="6">Belongs to the AAA ATPase family.</text>
</comment>
<dbReference type="GO" id="GO:0005741">
    <property type="term" value="C:mitochondrial outer membrane"/>
    <property type="evidence" value="ECO:0007669"/>
    <property type="project" value="UniProtKB-SubCell"/>
</dbReference>
<evidence type="ECO:0000256" key="5">
    <source>
        <dbReference type="ARBA" id="ARBA00023128"/>
    </source>
</evidence>
<dbReference type="InterPro" id="IPR051701">
    <property type="entry name" value="Mito_OM_Translocase_MSP1"/>
</dbReference>
<dbReference type="InterPro" id="IPR041569">
    <property type="entry name" value="AAA_lid_3"/>
</dbReference>
<dbReference type="InterPro" id="IPR003593">
    <property type="entry name" value="AAA+_ATPase"/>
</dbReference>
<evidence type="ECO:0000256" key="6">
    <source>
        <dbReference type="RuleBase" id="RU003651"/>
    </source>
</evidence>
<evidence type="ECO:0000259" key="7">
    <source>
        <dbReference type="SMART" id="SM00382"/>
    </source>
</evidence>
<dbReference type="RefSeq" id="XP_071750204.1">
    <property type="nucleotide sequence ID" value="XM_071894103.1"/>
</dbReference>
<keyword evidence="5" id="KW-0496">Mitochondrion</keyword>
<dbReference type="EMBL" id="HACA01026189">
    <property type="protein sequence ID" value="CDW43550.1"/>
    <property type="molecule type" value="Transcribed_RNA"/>
</dbReference>
<evidence type="ECO:0000256" key="3">
    <source>
        <dbReference type="ARBA" id="ARBA00022787"/>
    </source>
</evidence>
<dbReference type="OrthoDB" id="10254455at2759"/>
<dbReference type="KEGG" id="lsm:121132008"/>
<organism evidence="8">
    <name type="scientific">Lepeophtheirus salmonis</name>
    <name type="common">Salmon louse</name>
    <name type="synonym">Caligus salmonis</name>
    <dbReference type="NCBI Taxonomy" id="72036"/>
    <lineage>
        <taxon>Eukaryota</taxon>
        <taxon>Metazoa</taxon>
        <taxon>Ecdysozoa</taxon>
        <taxon>Arthropoda</taxon>
        <taxon>Crustacea</taxon>
        <taxon>Multicrustacea</taxon>
        <taxon>Hexanauplia</taxon>
        <taxon>Copepoda</taxon>
        <taxon>Siphonostomatoida</taxon>
        <taxon>Caligidae</taxon>
        <taxon>Lepeophtheirus</taxon>
    </lineage>
</organism>
<evidence type="ECO:0000256" key="4">
    <source>
        <dbReference type="ARBA" id="ARBA00022840"/>
    </source>
</evidence>
<dbReference type="AlphaFoldDB" id="A0A0K2UZP2"/>
<keyword evidence="3" id="KW-1000">Mitochondrion outer membrane</keyword>
<dbReference type="GeneID" id="121132008"/>
<protein>
    <recommendedName>
        <fullName evidence="7">AAA+ ATPase domain-containing protein</fullName>
    </recommendedName>
</protein>
<proteinExistence type="inferred from homology"/>
<evidence type="ECO:0000313" key="8">
    <source>
        <dbReference type="EMBL" id="CDW43550.1"/>
    </source>
</evidence>
<dbReference type="SMART" id="SM00382">
    <property type="entry name" value="AAA"/>
    <property type="match status" value="1"/>
</dbReference>
<keyword evidence="4 6" id="KW-0067">ATP-binding</keyword>
<dbReference type="GO" id="GO:0016887">
    <property type="term" value="F:ATP hydrolysis activity"/>
    <property type="evidence" value="ECO:0007669"/>
    <property type="project" value="InterPro"/>
</dbReference>
<dbReference type="Pfam" id="PF00004">
    <property type="entry name" value="AAA"/>
    <property type="match status" value="1"/>
</dbReference>